<keyword evidence="2" id="KW-0812">Transmembrane</keyword>
<keyword evidence="2" id="KW-0472">Membrane</keyword>
<reference evidence="3" key="1">
    <citation type="submission" date="2019-02" db="EMBL/GenBank/DDBJ databases">
        <authorList>
            <person name="Gruber-Vodicka R. H."/>
            <person name="Seah K. B. B."/>
        </authorList>
    </citation>
    <scope>NUCLEOTIDE SEQUENCE</scope>
    <source>
        <strain evidence="3">BECK_S313</strain>
    </source>
</reference>
<evidence type="ECO:0008006" key="4">
    <source>
        <dbReference type="Google" id="ProtNLM"/>
    </source>
</evidence>
<evidence type="ECO:0000256" key="2">
    <source>
        <dbReference type="SAM" id="Phobius"/>
    </source>
</evidence>
<organism evidence="3">
    <name type="scientific">Candidatus Kentrum sp. LPFa</name>
    <dbReference type="NCBI Taxonomy" id="2126335"/>
    <lineage>
        <taxon>Bacteria</taxon>
        <taxon>Pseudomonadati</taxon>
        <taxon>Pseudomonadota</taxon>
        <taxon>Gammaproteobacteria</taxon>
        <taxon>Candidatus Kentrum</taxon>
    </lineage>
</organism>
<feature type="transmembrane region" description="Helical" evidence="2">
    <location>
        <begin position="591"/>
        <end position="613"/>
    </location>
</feature>
<gene>
    <name evidence="3" type="ORF">BECKLPF1236B_GA0070989_10386</name>
</gene>
<proteinExistence type="predicted"/>
<name>A0A450W6E2_9GAMM</name>
<feature type="transmembrane region" description="Helical" evidence="2">
    <location>
        <begin position="20"/>
        <end position="38"/>
    </location>
</feature>
<keyword evidence="2" id="KW-1133">Transmembrane helix</keyword>
<dbReference type="EMBL" id="CAADFK010000038">
    <property type="protein sequence ID" value="VFK12558.1"/>
    <property type="molecule type" value="Genomic_DNA"/>
</dbReference>
<evidence type="ECO:0000313" key="3">
    <source>
        <dbReference type="EMBL" id="VFK12558.1"/>
    </source>
</evidence>
<protein>
    <recommendedName>
        <fullName evidence="4">VWFA domain-containing protein</fullName>
    </recommendedName>
</protein>
<sequence>MHFFISNCTIHTKTWQRQMFCRVCIAIVGCFVVLMFPIQTLGESHVAIIVDTSVSMREAGMDPKRSSLLVTRLFSDIVPGQLSVIRLGDSSDRKVSLPSRDTGRTRPCEDDPSKQCSVNELIDDWEAVVREKMPGTLHRPHRGDSAFKQELEVHLEQNVLSSPVSLAMIAAEGALFGAAPQSHCPTEKCSLIWLTDGKVGNVAAAKQVIAELRRRGAHMEAIVFGQGDPTLPRSKLSIQKTHQVSSPAEMMRAFAGVFRRIVDAPYEIDGLVSQRPRFRIEPNVDEAWVVVYGDASLTDAWLDGPSGRVATDYATDRWKPAGAYRVAHLERPRAGEWRVGVTGGGSDAAYAVIQRAVLFPVYLGPRNAMVEIPITVVAGLVSASDGPPISDPKLLDEVVMRFEWNGNKPIPLRDDGVFPDVAAGDGRFSGQAVFNNSGIINASVRARSRLFDKTTPVGIQVAGTFKHRGPEPHVDLGEMGLSQKQCKEFVIDADQRGDVPLELVSLKRLPSGHELFLRIDDLRLGVEEDRIPVRANARFEVCLQTSARAAASVFKDRPLLRLRVPDSEKPGHAVTIHLSWVVQGLSFLQRWIGWILTGIAVMTIAFIALGFIVPHRFPRGLAVSFGPEWDDILDLQPQPVTQWKGTGIGFYRHARAYLHPDYRLSGRAAGALAVIRATSSGVMVATTGGALYRSSVSGDWDEVYGDGIRFSSGDVFRIGETGPFFSVSIRL</sequence>
<dbReference type="NCBIfam" id="NF041940">
    <property type="entry name" value="choice_anch_X"/>
    <property type="match status" value="1"/>
</dbReference>
<dbReference type="AlphaFoldDB" id="A0A450W6E2"/>
<evidence type="ECO:0000256" key="1">
    <source>
        <dbReference type="SAM" id="MobiDB-lite"/>
    </source>
</evidence>
<feature type="region of interest" description="Disordered" evidence="1">
    <location>
        <begin position="92"/>
        <end position="113"/>
    </location>
</feature>
<accession>A0A450W6E2</accession>